<organism evidence="1 2">
    <name type="scientific">Thalictrum thalictroides</name>
    <name type="common">Rue-anemone</name>
    <name type="synonym">Anemone thalictroides</name>
    <dbReference type="NCBI Taxonomy" id="46969"/>
    <lineage>
        <taxon>Eukaryota</taxon>
        <taxon>Viridiplantae</taxon>
        <taxon>Streptophyta</taxon>
        <taxon>Embryophyta</taxon>
        <taxon>Tracheophyta</taxon>
        <taxon>Spermatophyta</taxon>
        <taxon>Magnoliopsida</taxon>
        <taxon>Ranunculales</taxon>
        <taxon>Ranunculaceae</taxon>
        <taxon>Thalictroideae</taxon>
        <taxon>Thalictrum</taxon>
    </lineage>
</organism>
<protein>
    <submittedName>
        <fullName evidence="1">2-oxoglutarate (2OG) and Fe(II)-dependent oxygenase superfamily protein</fullName>
    </submittedName>
</protein>
<comment type="caution">
    <text evidence="1">The sequence shown here is derived from an EMBL/GenBank/DDBJ whole genome shotgun (WGS) entry which is preliminary data.</text>
</comment>
<evidence type="ECO:0000313" key="1">
    <source>
        <dbReference type="EMBL" id="KAF5190907.1"/>
    </source>
</evidence>
<reference evidence="1 2" key="1">
    <citation type="submission" date="2020-06" db="EMBL/GenBank/DDBJ databases">
        <title>Transcriptomic and genomic resources for Thalictrum thalictroides and T. hernandezii: Facilitating candidate gene discovery in an emerging model plant lineage.</title>
        <authorList>
            <person name="Arias T."/>
            <person name="Riano-Pachon D.M."/>
            <person name="Di Stilio V.S."/>
        </authorList>
    </citation>
    <scope>NUCLEOTIDE SEQUENCE [LARGE SCALE GENOMIC DNA]</scope>
    <source>
        <strain evidence="2">cv. WT478/WT964</strain>
        <tissue evidence="1">Leaves</tissue>
    </source>
</reference>
<dbReference type="AlphaFoldDB" id="A0A7J6W1S8"/>
<keyword evidence="2" id="KW-1185">Reference proteome</keyword>
<evidence type="ECO:0000313" key="2">
    <source>
        <dbReference type="Proteomes" id="UP000554482"/>
    </source>
</evidence>
<proteinExistence type="predicted"/>
<dbReference type="SUPFAM" id="SSF51197">
    <property type="entry name" value="Clavaminate synthase-like"/>
    <property type="match status" value="1"/>
</dbReference>
<dbReference type="Proteomes" id="UP000554482">
    <property type="component" value="Unassembled WGS sequence"/>
</dbReference>
<name>A0A7J6W1S8_THATH</name>
<dbReference type="InterPro" id="IPR027443">
    <property type="entry name" value="IPNS-like_sf"/>
</dbReference>
<dbReference type="OrthoDB" id="288590at2759"/>
<sequence>MQVKEVLDRRIGCFEAVYDKVLVELYKQIQISLIELFDLPVSTKLRNKGAWTNGRLHVLVHRVLVSGNEDRYSTGLFSVPTLGYQRKAPEELVDEEHPLLFKPYEHFEYLEFSYKAETEGCKSDLKTFSGV</sequence>
<dbReference type="Gene3D" id="2.60.120.330">
    <property type="entry name" value="B-lactam Antibiotic, Isopenicillin N Synthase, Chain"/>
    <property type="match status" value="1"/>
</dbReference>
<dbReference type="EMBL" id="JABWDY010023449">
    <property type="protein sequence ID" value="KAF5190907.1"/>
    <property type="molecule type" value="Genomic_DNA"/>
</dbReference>
<accession>A0A7J6W1S8</accession>
<gene>
    <name evidence="1" type="ORF">FRX31_019506</name>
</gene>